<keyword evidence="2" id="KW-1133">Transmembrane helix</keyword>
<comment type="caution">
    <text evidence="3">The sequence shown here is derived from an EMBL/GenBank/DDBJ whole genome shotgun (WGS) entry which is preliminary data.</text>
</comment>
<dbReference type="RefSeq" id="WP_284293542.1">
    <property type="nucleotide sequence ID" value="NZ_BSUK01000001.1"/>
</dbReference>
<dbReference type="EMBL" id="BSUK01000001">
    <property type="protein sequence ID" value="GMA24825.1"/>
    <property type="molecule type" value="Genomic_DNA"/>
</dbReference>
<feature type="region of interest" description="Disordered" evidence="1">
    <location>
        <begin position="1"/>
        <end position="24"/>
    </location>
</feature>
<keyword evidence="2" id="KW-0472">Membrane</keyword>
<feature type="compositionally biased region" description="Polar residues" evidence="1">
    <location>
        <begin position="1"/>
        <end position="15"/>
    </location>
</feature>
<proteinExistence type="predicted"/>
<protein>
    <submittedName>
        <fullName evidence="3">Uncharacterized protein</fullName>
    </submittedName>
</protein>
<feature type="region of interest" description="Disordered" evidence="1">
    <location>
        <begin position="56"/>
        <end position="82"/>
    </location>
</feature>
<reference evidence="4" key="1">
    <citation type="journal article" date="2019" name="Int. J. Syst. Evol. Microbiol.">
        <title>The Global Catalogue of Microorganisms (GCM) 10K type strain sequencing project: providing services to taxonomists for standard genome sequencing and annotation.</title>
        <authorList>
            <consortium name="The Broad Institute Genomics Platform"/>
            <consortium name="The Broad Institute Genome Sequencing Center for Infectious Disease"/>
            <person name="Wu L."/>
            <person name="Ma J."/>
        </authorList>
    </citation>
    <scope>NUCLEOTIDE SEQUENCE [LARGE SCALE GENOMIC DNA]</scope>
    <source>
        <strain evidence="4">NBRC 106348</strain>
    </source>
</reference>
<organism evidence="3 4">
    <name type="scientific">Luteimicrobium album</name>
    <dbReference type="NCBI Taxonomy" id="1054550"/>
    <lineage>
        <taxon>Bacteria</taxon>
        <taxon>Bacillati</taxon>
        <taxon>Actinomycetota</taxon>
        <taxon>Actinomycetes</taxon>
        <taxon>Micrococcales</taxon>
        <taxon>Luteimicrobium</taxon>
    </lineage>
</organism>
<gene>
    <name evidence="3" type="ORF">GCM10025864_25840</name>
</gene>
<evidence type="ECO:0000256" key="2">
    <source>
        <dbReference type="SAM" id="Phobius"/>
    </source>
</evidence>
<sequence>MTSPRQHSEPTSTLDTRAERHRAERAHRLRRRLVAVGATVGGLAVVGGIAVAQASSLGSTPADAAASPSSTSSTAASTRAAT</sequence>
<evidence type="ECO:0000313" key="3">
    <source>
        <dbReference type="EMBL" id="GMA24825.1"/>
    </source>
</evidence>
<feature type="transmembrane region" description="Helical" evidence="2">
    <location>
        <begin position="33"/>
        <end position="52"/>
    </location>
</feature>
<evidence type="ECO:0000313" key="4">
    <source>
        <dbReference type="Proteomes" id="UP001157091"/>
    </source>
</evidence>
<name>A0ABQ6I4W7_9MICO</name>
<feature type="compositionally biased region" description="Low complexity" evidence="1">
    <location>
        <begin position="59"/>
        <end position="82"/>
    </location>
</feature>
<keyword evidence="2" id="KW-0812">Transmembrane</keyword>
<accession>A0ABQ6I4W7</accession>
<keyword evidence="4" id="KW-1185">Reference proteome</keyword>
<dbReference type="Proteomes" id="UP001157091">
    <property type="component" value="Unassembled WGS sequence"/>
</dbReference>
<evidence type="ECO:0000256" key="1">
    <source>
        <dbReference type="SAM" id="MobiDB-lite"/>
    </source>
</evidence>